<keyword evidence="4" id="KW-1185">Reference proteome</keyword>
<dbReference type="SUPFAM" id="SSF53067">
    <property type="entry name" value="Actin-like ATPase domain"/>
    <property type="match status" value="2"/>
</dbReference>
<evidence type="ECO:0000259" key="1">
    <source>
        <dbReference type="Pfam" id="PF01968"/>
    </source>
</evidence>
<name>A0ABQ2B940_9MICO</name>
<sequence>MHIGIDVGGTNTDAVLMAGTTVLAGVKKSTSSDVTGGIVDALRGLREQHPFDGGQVSAVMIGTTHFINALVEARRLAPTAALRLGLPATRALPPLVDWPEKLSEAISARTYLAHGGYEFDGRPISPLDPDELRRHAGDMAAHGVRSVAISSVFSPVNHDLELRAAEVLRSELGDDVAISLSHEIGRIGLLERENATVINAALRELATEIVDGLTSAVRAEGIAAPIFLSQNDGTLMDEDYVRRYPVATFASGPTNSMRGAASTSGLETCAVIDVGGTTADVGLLVNGFPRETTTDVTVAGVRTNFRMPDVLSLGIGGGSLVDEQTAEVGPQSVGYRLTSEALVFGGTTLTATDVAVAAGRAEIGDPGRVAHLDPAFVDAVLKRVAQRVEETVDRMRTSAERIPVVAVGGGSVLLPDTLGEFGEVHRPGHYSVANAIGASIAQVGGEVDKIYSIAPGGREDALAAVRQETVDKTIAAGALPESVKLVDFDEVPIPYLPGNATRIRAKAVGDLDMEA</sequence>
<dbReference type="RefSeq" id="WP_188524755.1">
    <property type="nucleotide sequence ID" value="NZ_BMDG01000012.1"/>
</dbReference>
<dbReference type="Proteomes" id="UP000632535">
    <property type="component" value="Unassembled WGS sequence"/>
</dbReference>
<feature type="domain" description="Hydantoinase/oxoprolinase N-terminal" evidence="2">
    <location>
        <begin position="2"/>
        <end position="171"/>
    </location>
</feature>
<dbReference type="InterPro" id="IPR045079">
    <property type="entry name" value="Oxoprolinase-like"/>
</dbReference>
<evidence type="ECO:0000259" key="2">
    <source>
        <dbReference type="Pfam" id="PF05378"/>
    </source>
</evidence>
<evidence type="ECO:0000313" key="4">
    <source>
        <dbReference type="Proteomes" id="UP000632535"/>
    </source>
</evidence>
<organism evidence="3 4">
    <name type="scientific">Isoptericola cucumis</name>
    <dbReference type="NCBI Taxonomy" id="1776856"/>
    <lineage>
        <taxon>Bacteria</taxon>
        <taxon>Bacillati</taxon>
        <taxon>Actinomycetota</taxon>
        <taxon>Actinomycetes</taxon>
        <taxon>Micrococcales</taxon>
        <taxon>Promicromonosporaceae</taxon>
        <taxon>Isoptericola</taxon>
    </lineage>
</organism>
<gene>
    <name evidence="3" type="ORF">GCM10007368_32320</name>
</gene>
<dbReference type="InterPro" id="IPR043129">
    <property type="entry name" value="ATPase_NBD"/>
</dbReference>
<proteinExistence type="predicted"/>
<protein>
    <submittedName>
        <fullName evidence="3">Hydantoinase</fullName>
    </submittedName>
</protein>
<dbReference type="InterPro" id="IPR002821">
    <property type="entry name" value="Hydantoinase_A"/>
</dbReference>
<dbReference type="EMBL" id="BMDG01000012">
    <property type="protein sequence ID" value="GGI10657.1"/>
    <property type="molecule type" value="Genomic_DNA"/>
</dbReference>
<reference evidence="4" key="1">
    <citation type="journal article" date="2019" name="Int. J. Syst. Evol. Microbiol.">
        <title>The Global Catalogue of Microorganisms (GCM) 10K type strain sequencing project: providing services to taxonomists for standard genome sequencing and annotation.</title>
        <authorList>
            <consortium name="The Broad Institute Genomics Platform"/>
            <consortium name="The Broad Institute Genome Sequencing Center for Infectious Disease"/>
            <person name="Wu L."/>
            <person name="Ma J."/>
        </authorList>
    </citation>
    <scope>NUCLEOTIDE SEQUENCE [LARGE SCALE GENOMIC DNA]</scope>
    <source>
        <strain evidence="4">CCM 8653</strain>
    </source>
</reference>
<accession>A0ABQ2B940</accession>
<comment type="caution">
    <text evidence="3">The sequence shown here is derived from an EMBL/GenBank/DDBJ whole genome shotgun (WGS) entry which is preliminary data.</text>
</comment>
<dbReference type="PANTHER" id="PTHR11365:SF10">
    <property type="entry name" value="HYDANTOINASE_OXOPROLINASE"/>
    <property type="match status" value="1"/>
</dbReference>
<feature type="domain" description="Hydantoinase A/oxoprolinase" evidence="1">
    <location>
        <begin position="192"/>
        <end position="363"/>
    </location>
</feature>
<dbReference type="Gene3D" id="3.30.420.40">
    <property type="match status" value="1"/>
</dbReference>
<dbReference type="InterPro" id="IPR008040">
    <property type="entry name" value="Hydant_A_N"/>
</dbReference>
<dbReference type="Pfam" id="PF05378">
    <property type="entry name" value="Hydant_A_N"/>
    <property type="match status" value="1"/>
</dbReference>
<dbReference type="PANTHER" id="PTHR11365">
    <property type="entry name" value="5-OXOPROLINASE RELATED"/>
    <property type="match status" value="1"/>
</dbReference>
<dbReference type="Pfam" id="PF01968">
    <property type="entry name" value="Hydantoinase_A"/>
    <property type="match status" value="1"/>
</dbReference>
<evidence type="ECO:0000313" key="3">
    <source>
        <dbReference type="EMBL" id="GGI10657.1"/>
    </source>
</evidence>